<evidence type="ECO:0000256" key="2">
    <source>
        <dbReference type="SAM" id="SignalP"/>
    </source>
</evidence>
<organism evidence="3 4">
    <name type="scientific">Plesiocystis pacifica SIR-1</name>
    <dbReference type="NCBI Taxonomy" id="391625"/>
    <lineage>
        <taxon>Bacteria</taxon>
        <taxon>Pseudomonadati</taxon>
        <taxon>Myxococcota</taxon>
        <taxon>Polyangia</taxon>
        <taxon>Nannocystales</taxon>
        <taxon>Nannocystaceae</taxon>
        <taxon>Plesiocystis</taxon>
    </lineage>
</organism>
<evidence type="ECO:0000256" key="1">
    <source>
        <dbReference type="SAM" id="MobiDB-lite"/>
    </source>
</evidence>
<dbReference type="RefSeq" id="WP_006976088.1">
    <property type="nucleotide sequence ID" value="NZ_ABCS01000116.1"/>
</dbReference>
<feature type="signal peptide" evidence="2">
    <location>
        <begin position="1"/>
        <end position="24"/>
    </location>
</feature>
<keyword evidence="4" id="KW-1185">Reference proteome</keyword>
<dbReference type="AlphaFoldDB" id="A6GHA1"/>
<feature type="region of interest" description="Disordered" evidence="1">
    <location>
        <begin position="23"/>
        <end position="50"/>
    </location>
</feature>
<sequence length="213" mass="21804">MNTDHPSLRLALALALLAPVAACGDDSSGDDEAADATDESTDTDAGETEADPFADCSAELLAGDFGVADTQGNPGAPRWYGPGADENGALIDDGASEYVVSSTYLALSADADLAMFSELNVANSMTLFANPGLVAAQLGGSAECGSARTFVVWESQAAMMAFVTSDAHVASIVAFPSLSRGGSILSVWPEAVPVSEITWEAALERLADSQAYD</sequence>
<accession>A6GHA1</accession>
<feature type="chain" id="PRO_5002697874" evidence="2">
    <location>
        <begin position="25"/>
        <end position="213"/>
    </location>
</feature>
<reference evidence="3 4" key="1">
    <citation type="submission" date="2007-06" db="EMBL/GenBank/DDBJ databases">
        <authorList>
            <person name="Shimkets L."/>
            <person name="Ferriera S."/>
            <person name="Johnson J."/>
            <person name="Kravitz S."/>
            <person name="Beeson K."/>
            <person name="Sutton G."/>
            <person name="Rogers Y.-H."/>
            <person name="Friedman R."/>
            <person name="Frazier M."/>
            <person name="Venter J.C."/>
        </authorList>
    </citation>
    <scope>NUCLEOTIDE SEQUENCE [LARGE SCALE GENOMIC DNA]</scope>
    <source>
        <strain evidence="3 4">SIR-1</strain>
    </source>
</reference>
<dbReference type="eggNOG" id="COG2329">
    <property type="taxonomic scope" value="Bacteria"/>
</dbReference>
<evidence type="ECO:0000313" key="4">
    <source>
        <dbReference type="Proteomes" id="UP000005801"/>
    </source>
</evidence>
<evidence type="ECO:0000313" key="3">
    <source>
        <dbReference type="EMBL" id="EDM74770.1"/>
    </source>
</evidence>
<gene>
    <name evidence="3" type="ORF">PPSIR1_15665</name>
</gene>
<comment type="caution">
    <text evidence="3">The sequence shown here is derived from an EMBL/GenBank/DDBJ whole genome shotgun (WGS) entry which is preliminary data.</text>
</comment>
<proteinExistence type="predicted"/>
<dbReference type="EMBL" id="ABCS01000116">
    <property type="protein sequence ID" value="EDM74770.1"/>
    <property type="molecule type" value="Genomic_DNA"/>
</dbReference>
<name>A6GHA1_9BACT</name>
<dbReference type="Proteomes" id="UP000005801">
    <property type="component" value="Unassembled WGS sequence"/>
</dbReference>
<protein>
    <submittedName>
        <fullName evidence="3">Uncharacterized protein</fullName>
    </submittedName>
</protein>
<keyword evidence="2" id="KW-0732">Signal</keyword>
<dbReference type="OrthoDB" id="5518731at2"/>
<dbReference type="STRING" id="391625.PPSIR1_15665"/>
<feature type="compositionally biased region" description="Acidic residues" evidence="1">
    <location>
        <begin position="27"/>
        <end position="50"/>
    </location>
</feature>